<evidence type="ECO:0000313" key="2">
    <source>
        <dbReference type="Proteomes" id="UP000282378"/>
    </source>
</evidence>
<accession>A0A3M2WWC7</accession>
<dbReference type="GO" id="GO:0016740">
    <property type="term" value="F:transferase activity"/>
    <property type="evidence" value="ECO:0007669"/>
    <property type="project" value="UniProtKB-KW"/>
</dbReference>
<reference evidence="1 2" key="1">
    <citation type="submission" date="2018-08" db="EMBL/GenBank/DDBJ databases">
        <title>Recombination of ecologically and evolutionarily significant loci maintains genetic cohesion in the Pseudomonas syringae species complex.</title>
        <authorList>
            <person name="Dillon M."/>
            <person name="Thakur S."/>
            <person name="Almeida R.N.D."/>
            <person name="Weir B.S."/>
            <person name="Guttman D.S."/>
        </authorList>
    </citation>
    <scope>NUCLEOTIDE SEQUENCE [LARGE SCALE GENOMIC DNA]</scope>
    <source>
        <strain evidence="1 2">88_10</strain>
    </source>
</reference>
<protein>
    <submittedName>
        <fullName evidence="1">Glycosyl transferase protein</fullName>
    </submittedName>
</protein>
<organism evidence="1 2">
    <name type="scientific">Pseudomonas syringae pv. maculicola</name>
    <dbReference type="NCBI Taxonomy" id="59511"/>
    <lineage>
        <taxon>Bacteria</taxon>
        <taxon>Pseudomonadati</taxon>
        <taxon>Pseudomonadota</taxon>
        <taxon>Gammaproteobacteria</taxon>
        <taxon>Pseudomonadales</taxon>
        <taxon>Pseudomonadaceae</taxon>
        <taxon>Pseudomonas</taxon>
    </lineage>
</organism>
<proteinExistence type="predicted"/>
<feature type="non-terminal residue" evidence="1">
    <location>
        <position position="41"/>
    </location>
</feature>
<dbReference type="EMBL" id="RBNL01003253">
    <property type="protein sequence ID" value="RML55088.1"/>
    <property type="molecule type" value="Genomic_DNA"/>
</dbReference>
<name>A0A3M2WWC7_PSEYM</name>
<dbReference type="AlphaFoldDB" id="A0A3M2WWC7"/>
<gene>
    <name evidence="1" type="ORF">APX70_08047</name>
</gene>
<evidence type="ECO:0000313" key="1">
    <source>
        <dbReference type="EMBL" id="RML55088.1"/>
    </source>
</evidence>
<comment type="caution">
    <text evidence="1">The sequence shown here is derived from an EMBL/GenBank/DDBJ whole genome shotgun (WGS) entry which is preliminary data.</text>
</comment>
<sequence length="41" mass="4685">MNDTLHFVKVAENNYVDKINQVVKQASSDWLMLAQAGEEFT</sequence>
<keyword evidence="1" id="KW-0808">Transferase</keyword>
<dbReference type="Proteomes" id="UP000282378">
    <property type="component" value="Unassembled WGS sequence"/>
</dbReference>